<dbReference type="EMBL" id="CP136521">
    <property type="protein sequence ID" value="WOD43959.1"/>
    <property type="molecule type" value="Genomic_DNA"/>
</dbReference>
<dbReference type="GO" id="GO:0016757">
    <property type="term" value="F:glycosyltransferase activity"/>
    <property type="evidence" value="ECO:0007669"/>
    <property type="project" value="UniProtKB-KW"/>
</dbReference>
<dbReference type="Gene3D" id="3.40.50.2000">
    <property type="entry name" value="Glycogen Phosphorylase B"/>
    <property type="match status" value="2"/>
</dbReference>
<sequence>MKNLLYIGNILSKKGKTVTSIEVFGKLLEAEGFAIKSASNKTNKVFRMVDMLYHVMKYRKETHVVLIDTYSTSNFYYALFVSQLCRLLDLKYMPILHGGNLPNRLKSHPKLSKAIFNYAYKNVAPSKYTQSNFEALGYSNIICIPNSIEIKNYPFKARHFDKVKLLWVRSFSKIYNPLLAIQVLKALKDEHIEAELCMVGPENDGSLKEVKKLAENLNVKVTFTGKLEKEAWIKLSENYNIFINTTNFDNMPVSVIEAMALGLPVVSTNVGGTPYLITNEIDGILVEPNSIEQFTNAIKTIKNQPEQANLMITSAREKAEQLDWHTVKGLWINLLK</sequence>
<gene>
    <name evidence="2" type="ORF">RNZ46_01560</name>
</gene>
<keyword evidence="2" id="KW-0808">Transferase</keyword>
<dbReference type="EC" id="2.4.-.-" evidence="2"/>
<protein>
    <submittedName>
        <fullName evidence="2">Glycosyltransferase family 4 protein</fullName>
        <ecNumber evidence="2">2.4.-.-</ecNumber>
    </submittedName>
</protein>
<dbReference type="AlphaFoldDB" id="A0AA97ELZ9"/>
<keyword evidence="2" id="KW-0328">Glycosyltransferase</keyword>
<feature type="domain" description="Glycosyl transferase family 1" evidence="1">
    <location>
        <begin position="161"/>
        <end position="317"/>
    </location>
</feature>
<dbReference type="CDD" id="cd03801">
    <property type="entry name" value="GT4_PimA-like"/>
    <property type="match status" value="1"/>
</dbReference>
<evidence type="ECO:0000313" key="2">
    <source>
        <dbReference type="EMBL" id="WOD43959.1"/>
    </source>
</evidence>
<dbReference type="PANTHER" id="PTHR45947:SF3">
    <property type="entry name" value="SULFOQUINOVOSYL TRANSFERASE SQD2"/>
    <property type="match status" value="1"/>
</dbReference>
<dbReference type="RefSeq" id="WP_316983636.1">
    <property type="nucleotide sequence ID" value="NZ_CP136521.1"/>
</dbReference>
<evidence type="ECO:0000313" key="3">
    <source>
        <dbReference type="Proteomes" id="UP001302486"/>
    </source>
</evidence>
<dbReference type="Proteomes" id="UP001302486">
    <property type="component" value="Chromosome"/>
</dbReference>
<dbReference type="InterPro" id="IPR001296">
    <property type="entry name" value="Glyco_trans_1"/>
</dbReference>
<keyword evidence="3" id="KW-1185">Reference proteome</keyword>
<dbReference type="KEGG" id="hws:RNZ46_01560"/>
<proteinExistence type="predicted"/>
<dbReference type="Pfam" id="PF00534">
    <property type="entry name" value="Glycos_transf_1"/>
    <property type="match status" value="1"/>
</dbReference>
<evidence type="ECO:0000259" key="1">
    <source>
        <dbReference type="Pfam" id="PF00534"/>
    </source>
</evidence>
<accession>A0AA97ELZ9</accession>
<dbReference type="SUPFAM" id="SSF53756">
    <property type="entry name" value="UDP-Glycosyltransferase/glycogen phosphorylase"/>
    <property type="match status" value="1"/>
</dbReference>
<reference evidence="3" key="1">
    <citation type="submission" date="2024-06" db="EMBL/GenBank/DDBJ databases">
        <title>Hwangdonia haimaensis gen. nov., sp. nov., a member of the family Flavobacteriaceae isolated from the haima cold seep.</title>
        <authorList>
            <person name="Li J."/>
        </authorList>
    </citation>
    <scope>NUCLEOTIDE SEQUENCE [LARGE SCALE GENOMIC DNA]</scope>
    <source>
        <strain evidence="3">SCSIO 19198</strain>
    </source>
</reference>
<organism evidence="2 3">
    <name type="scientific">Hwangdonia lutea</name>
    <dbReference type="NCBI Taxonomy" id="3075823"/>
    <lineage>
        <taxon>Bacteria</taxon>
        <taxon>Pseudomonadati</taxon>
        <taxon>Bacteroidota</taxon>
        <taxon>Flavobacteriia</taxon>
        <taxon>Flavobacteriales</taxon>
        <taxon>Flavobacteriaceae</taxon>
        <taxon>Hwangdonia</taxon>
    </lineage>
</organism>
<dbReference type="InterPro" id="IPR050194">
    <property type="entry name" value="Glycosyltransferase_grp1"/>
</dbReference>
<dbReference type="PANTHER" id="PTHR45947">
    <property type="entry name" value="SULFOQUINOVOSYL TRANSFERASE SQD2"/>
    <property type="match status" value="1"/>
</dbReference>
<name>A0AA97ELZ9_9FLAO</name>